<dbReference type="GO" id="GO:1900745">
    <property type="term" value="P:positive regulation of p38MAPK cascade"/>
    <property type="evidence" value="ECO:0007669"/>
    <property type="project" value="InterPro"/>
</dbReference>
<dbReference type="PANTHER" id="PTHR31037">
    <property type="entry name" value="RELT-LIKE PROTEIN 1-RELATED"/>
    <property type="match status" value="1"/>
</dbReference>
<dbReference type="AlphaFoldDB" id="A0A3B5MBA3"/>
<dbReference type="Proteomes" id="UP000261380">
    <property type="component" value="Unplaced"/>
</dbReference>
<comment type="subcellular location">
    <subcellularLocation>
        <location evidence="1">Cell membrane</location>
        <topology evidence="1">Single-pass membrane protein</topology>
    </subcellularLocation>
</comment>
<evidence type="ECO:0000313" key="9">
    <source>
        <dbReference type="Proteomes" id="UP000261380"/>
    </source>
</evidence>
<evidence type="ECO:0000256" key="6">
    <source>
        <dbReference type="ARBA" id="ARBA00023136"/>
    </source>
</evidence>
<dbReference type="Ensembl" id="ENSXCOT00000017198.1">
    <property type="protein sequence ID" value="ENSXCOP00000016979.1"/>
    <property type="gene ID" value="ENSXCOG00000012804.1"/>
</dbReference>
<dbReference type="InterPro" id="IPR022248">
    <property type="entry name" value="TNF_rcpt_RELT"/>
</dbReference>
<evidence type="ECO:0000313" key="8">
    <source>
        <dbReference type="Ensembl" id="ENSXCOP00000016979.1"/>
    </source>
</evidence>
<keyword evidence="6 7" id="KW-0472">Membrane</keyword>
<feature type="transmembrane region" description="Helical" evidence="7">
    <location>
        <begin position="21"/>
        <end position="44"/>
    </location>
</feature>
<reference evidence="8" key="2">
    <citation type="submission" date="2025-09" db="UniProtKB">
        <authorList>
            <consortium name="Ensembl"/>
        </authorList>
    </citation>
    <scope>IDENTIFICATION</scope>
</reference>
<dbReference type="Pfam" id="PF12606">
    <property type="entry name" value="RELT"/>
    <property type="match status" value="1"/>
</dbReference>
<evidence type="ECO:0000256" key="7">
    <source>
        <dbReference type="SAM" id="Phobius"/>
    </source>
</evidence>
<evidence type="ECO:0000256" key="1">
    <source>
        <dbReference type="ARBA" id="ARBA00004162"/>
    </source>
</evidence>
<keyword evidence="4 7" id="KW-0812">Transmembrane</keyword>
<protein>
    <recommendedName>
        <fullName evidence="10">RELT like 1</fullName>
    </recommendedName>
</protein>
<evidence type="ECO:0000256" key="3">
    <source>
        <dbReference type="ARBA" id="ARBA00022475"/>
    </source>
</evidence>
<dbReference type="GO" id="GO:0005886">
    <property type="term" value="C:plasma membrane"/>
    <property type="evidence" value="ECO:0007669"/>
    <property type="project" value="UniProtKB-SubCell"/>
</dbReference>
<keyword evidence="5 7" id="KW-1133">Transmembrane helix</keyword>
<dbReference type="STRING" id="32473.ENSXCOP00000016979"/>
<keyword evidence="3" id="KW-1003">Cell membrane</keyword>
<sequence>MHIEEYIEEDEEPPLLLNSQYAVFALVPVFCIMGLLGILICNILKKKGYNCTAEKEGRDEETATPQKEGEKDKKCNFDHIMSFNPVVTQLVL</sequence>
<keyword evidence="9" id="KW-1185">Reference proteome</keyword>
<dbReference type="InterPro" id="IPR042315">
    <property type="entry name" value="RELL1"/>
</dbReference>
<evidence type="ECO:0000256" key="5">
    <source>
        <dbReference type="ARBA" id="ARBA00022989"/>
    </source>
</evidence>
<name>A0A3B5MBA3_9TELE</name>
<accession>A0A3B5MBA3</accession>
<organism evidence="8 9">
    <name type="scientific">Xiphophorus couchianus</name>
    <name type="common">Monterrey platyfish</name>
    <dbReference type="NCBI Taxonomy" id="32473"/>
    <lineage>
        <taxon>Eukaryota</taxon>
        <taxon>Metazoa</taxon>
        <taxon>Chordata</taxon>
        <taxon>Craniata</taxon>
        <taxon>Vertebrata</taxon>
        <taxon>Euteleostomi</taxon>
        <taxon>Actinopterygii</taxon>
        <taxon>Neopterygii</taxon>
        <taxon>Teleostei</taxon>
        <taxon>Neoteleostei</taxon>
        <taxon>Acanthomorphata</taxon>
        <taxon>Ovalentaria</taxon>
        <taxon>Atherinomorphae</taxon>
        <taxon>Cyprinodontiformes</taxon>
        <taxon>Poeciliidae</taxon>
        <taxon>Poeciliinae</taxon>
        <taxon>Xiphophorus</taxon>
    </lineage>
</organism>
<comment type="similarity">
    <text evidence="2">Belongs to the RELT family.</text>
</comment>
<evidence type="ECO:0000256" key="4">
    <source>
        <dbReference type="ARBA" id="ARBA00022692"/>
    </source>
</evidence>
<reference evidence="8" key="1">
    <citation type="submission" date="2025-08" db="UniProtKB">
        <authorList>
            <consortium name="Ensembl"/>
        </authorList>
    </citation>
    <scope>IDENTIFICATION</scope>
</reference>
<evidence type="ECO:0008006" key="10">
    <source>
        <dbReference type="Google" id="ProtNLM"/>
    </source>
</evidence>
<proteinExistence type="inferred from homology"/>
<dbReference type="GeneTree" id="ENSGT00940000175854"/>
<dbReference type="PANTHER" id="PTHR31037:SF2">
    <property type="entry name" value="RELT TNF RECEPTOR"/>
    <property type="match status" value="1"/>
</dbReference>
<evidence type="ECO:0000256" key="2">
    <source>
        <dbReference type="ARBA" id="ARBA00008688"/>
    </source>
</evidence>